<comment type="caution">
    <text evidence="1">The sequence shown here is derived from an EMBL/GenBank/DDBJ whole genome shotgun (WGS) entry which is preliminary data.</text>
</comment>
<organism evidence="1 2">
    <name type="scientific">Schaalia turicensis</name>
    <dbReference type="NCBI Taxonomy" id="131111"/>
    <lineage>
        <taxon>Bacteria</taxon>
        <taxon>Bacillati</taxon>
        <taxon>Actinomycetota</taxon>
        <taxon>Actinomycetes</taxon>
        <taxon>Actinomycetales</taxon>
        <taxon>Actinomycetaceae</taxon>
        <taxon>Schaalia</taxon>
    </lineage>
</organism>
<dbReference type="GO" id="GO:0006310">
    <property type="term" value="P:DNA recombination"/>
    <property type="evidence" value="ECO:0007669"/>
    <property type="project" value="InterPro"/>
</dbReference>
<accession>A0A2I1I794</accession>
<name>A0A2I1I794_9ACTO</name>
<evidence type="ECO:0000313" key="2">
    <source>
        <dbReference type="Proteomes" id="UP000234545"/>
    </source>
</evidence>
<dbReference type="EMBL" id="PKKJ01000001">
    <property type="protein sequence ID" value="PKY66961.1"/>
    <property type="molecule type" value="Genomic_DNA"/>
</dbReference>
<proteinExistence type="predicted"/>
<dbReference type="Proteomes" id="UP000234545">
    <property type="component" value="Unassembled WGS sequence"/>
</dbReference>
<dbReference type="AlphaFoldDB" id="A0A2I1I794"/>
<dbReference type="RefSeq" id="WP_101627458.1">
    <property type="nucleotide sequence ID" value="NZ_PKKJ01000001.1"/>
</dbReference>
<protein>
    <submittedName>
        <fullName evidence="1">Uncharacterized protein</fullName>
    </submittedName>
</protein>
<dbReference type="GO" id="GO:0000287">
    <property type="term" value="F:magnesium ion binding"/>
    <property type="evidence" value="ECO:0007669"/>
    <property type="project" value="InterPro"/>
</dbReference>
<dbReference type="OrthoDB" id="3237255at2"/>
<gene>
    <name evidence="1" type="ORF">CYJ25_01600</name>
</gene>
<reference evidence="1 2" key="1">
    <citation type="submission" date="2017-12" db="EMBL/GenBank/DDBJ databases">
        <title>Phylogenetic diversity of female urinary microbiome.</title>
        <authorList>
            <person name="Thomas-White K."/>
            <person name="Wolfe A.J."/>
        </authorList>
    </citation>
    <scope>NUCLEOTIDE SEQUENCE [LARGE SCALE GENOMIC DNA]</scope>
    <source>
        <strain evidence="1 2">UMB0250</strain>
    </source>
</reference>
<evidence type="ECO:0000313" key="1">
    <source>
        <dbReference type="EMBL" id="PKY66961.1"/>
    </source>
</evidence>
<dbReference type="SUPFAM" id="SSF103084">
    <property type="entry name" value="Holliday junction resolvase RusA"/>
    <property type="match status" value="1"/>
</dbReference>
<dbReference type="InterPro" id="IPR036614">
    <property type="entry name" value="RusA-like_sf"/>
</dbReference>
<dbReference type="GO" id="GO:0006281">
    <property type="term" value="P:DNA repair"/>
    <property type="evidence" value="ECO:0007669"/>
    <property type="project" value="InterPro"/>
</dbReference>
<sequence length="137" mass="15507">MTGTQELAIKIPANEWISANDRMHWRERANRTKRLRRRGWLEARRNGLLPMREAFVTVHVQYANGGRADPANAYPTVKALVDGLVDFGVLTDDDSKHLPAMTFKRAPGRCLRGWHVITLTLVEQDKTEEGGNDGSRI</sequence>